<keyword evidence="8 13" id="KW-0560">Oxidoreductase</keyword>
<dbReference type="GO" id="GO:0016705">
    <property type="term" value="F:oxidoreductase activity, acting on paired donors, with incorporation or reduction of molecular oxygen"/>
    <property type="evidence" value="ECO:0007669"/>
    <property type="project" value="InterPro"/>
</dbReference>
<dbReference type="InterPro" id="IPR036396">
    <property type="entry name" value="Cyt_P450_sf"/>
</dbReference>
<evidence type="ECO:0000256" key="1">
    <source>
        <dbReference type="ARBA" id="ARBA00001971"/>
    </source>
</evidence>
<dbReference type="InterPro" id="IPR017972">
    <property type="entry name" value="Cyt_P450_CS"/>
</dbReference>
<dbReference type="InterPro" id="IPR001128">
    <property type="entry name" value="Cyt_P450"/>
</dbReference>
<dbReference type="InterPro" id="IPR050121">
    <property type="entry name" value="Cytochrome_P450_monoxygenase"/>
</dbReference>
<dbReference type="PROSITE" id="PS00086">
    <property type="entry name" value="CYTOCHROME_P450"/>
    <property type="match status" value="1"/>
</dbReference>
<keyword evidence="6 12" id="KW-0479">Metal-binding</keyword>
<evidence type="ECO:0000313" key="14">
    <source>
        <dbReference type="EMBL" id="OHE96345.1"/>
    </source>
</evidence>
<evidence type="ECO:0000256" key="6">
    <source>
        <dbReference type="ARBA" id="ARBA00022723"/>
    </source>
</evidence>
<dbReference type="PANTHER" id="PTHR24305">
    <property type="entry name" value="CYTOCHROME P450"/>
    <property type="match status" value="1"/>
</dbReference>
<keyword evidence="4 12" id="KW-0349">Heme</keyword>
<sequence>MGLGSVLLLGPMAWMLVVCAYRLYLHPLSQYPGPWLARVTRWYSAYHSWKGDIHVDMARCHEKYGRVVRYAPDRLLFDSVQSVHDIYGHSSNAIKAKSYSALLHGAPNILTARDKKQHGKRKRIISQGLSDSKMRALEPKILNQIKIFCDVLYGTPGAATTAGQTSAAAWGSLRNMSKFCDYLAMDIMASIIFSSKYDALSHEEYRWVPDTISESNVRVGVLFQIPEWKGFLKLDKTFFPSSIKARNRFIGFITKVLSTRLSLGKREKCEDIFSSLADARDDAGEGLTLQELQAEAATLIVAGSDTTSTALACLFFYLSRCPDLYQQAAAEVRGTFNDSREICTGPKLNSCVFLRACVDEALRIVPPAGSALWREVLPGGITVDGHHVPAGYDVGVGLYAIHHNPSYFPEPEKFRPSRFLGEATLSHMATAQGKSPKSAYAPFSLGSRSCLGKGLALTELMLTMAMVLYFLDFETVENQDCPESFEVRDHVTAVKDGPMLQFRPAIREKLMA</sequence>
<dbReference type="PRINTS" id="PR00463">
    <property type="entry name" value="EP450I"/>
</dbReference>
<dbReference type="OrthoDB" id="1470350at2759"/>
<proteinExistence type="inferred from homology"/>
<dbReference type="GO" id="GO:0004497">
    <property type="term" value="F:monooxygenase activity"/>
    <property type="evidence" value="ECO:0007669"/>
    <property type="project" value="UniProtKB-KW"/>
</dbReference>
<evidence type="ECO:0000256" key="12">
    <source>
        <dbReference type="PIRSR" id="PIRSR602401-1"/>
    </source>
</evidence>
<evidence type="ECO:0000256" key="9">
    <source>
        <dbReference type="ARBA" id="ARBA00023004"/>
    </source>
</evidence>
<keyword evidence="15" id="KW-1185">Reference proteome</keyword>
<evidence type="ECO:0000256" key="13">
    <source>
        <dbReference type="RuleBase" id="RU000461"/>
    </source>
</evidence>
<dbReference type="GO" id="GO:0020037">
    <property type="term" value="F:heme binding"/>
    <property type="evidence" value="ECO:0007669"/>
    <property type="project" value="InterPro"/>
</dbReference>
<dbReference type="Proteomes" id="UP000176998">
    <property type="component" value="Unassembled WGS sequence"/>
</dbReference>
<dbReference type="PRINTS" id="PR00385">
    <property type="entry name" value="P450"/>
</dbReference>
<dbReference type="RefSeq" id="XP_022473505.1">
    <property type="nucleotide sequence ID" value="XM_022620048.1"/>
</dbReference>
<dbReference type="PANTHER" id="PTHR24305:SF237">
    <property type="entry name" value="CYTOCHROME P450 MONOOXYGENASE ATNE-RELATED"/>
    <property type="match status" value="1"/>
</dbReference>
<organism evidence="14 15">
    <name type="scientific">Colletotrichum orchidophilum</name>
    <dbReference type="NCBI Taxonomy" id="1209926"/>
    <lineage>
        <taxon>Eukaryota</taxon>
        <taxon>Fungi</taxon>
        <taxon>Dikarya</taxon>
        <taxon>Ascomycota</taxon>
        <taxon>Pezizomycotina</taxon>
        <taxon>Sordariomycetes</taxon>
        <taxon>Hypocreomycetidae</taxon>
        <taxon>Glomerellales</taxon>
        <taxon>Glomerellaceae</taxon>
        <taxon>Colletotrichum</taxon>
    </lineage>
</organism>
<evidence type="ECO:0000256" key="2">
    <source>
        <dbReference type="ARBA" id="ARBA00004370"/>
    </source>
</evidence>
<keyword evidence="9 12" id="KW-0408">Iron</keyword>
<comment type="similarity">
    <text evidence="3 13">Belongs to the cytochrome P450 family.</text>
</comment>
<keyword evidence="10 13" id="KW-0503">Monooxygenase</keyword>
<evidence type="ECO:0000256" key="7">
    <source>
        <dbReference type="ARBA" id="ARBA00022989"/>
    </source>
</evidence>
<dbReference type="AlphaFoldDB" id="A0A1G4B4W8"/>
<dbReference type="FunFam" id="1.10.630.10:FF:000063">
    <property type="entry name" value="Cytochrome P450 monooxygenase"/>
    <property type="match status" value="1"/>
</dbReference>
<evidence type="ECO:0000256" key="10">
    <source>
        <dbReference type="ARBA" id="ARBA00023033"/>
    </source>
</evidence>
<evidence type="ECO:0000256" key="5">
    <source>
        <dbReference type="ARBA" id="ARBA00022692"/>
    </source>
</evidence>
<keyword evidence="7" id="KW-1133">Transmembrane helix</keyword>
<gene>
    <name evidence="14" type="ORF">CORC01_08417</name>
</gene>
<keyword evidence="11" id="KW-0472">Membrane</keyword>
<dbReference type="EMBL" id="MJBS01000071">
    <property type="protein sequence ID" value="OHE96345.1"/>
    <property type="molecule type" value="Genomic_DNA"/>
</dbReference>
<comment type="cofactor">
    <cofactor evidence="1 12">
        <name>heme</name>
        <dbReference type="ChEBI" id="CHEBI:30413"/>
    </cofactor>
</comment>
<dbReference type="GeneID" id="34561558"/>
<name>A0A1G4B4W8_9PEZI</name>
<dbReference type="GO" id="GO:0016020">
    <property type="term" value="C:membrane"/>
    <property type="evidence" value="ECO:0007669"/>
    <property type="project" value="UniProtKB-SubCell"/>
</dbReference>
<dbReference type="GO" id="GO:0005506">
    <property type="term" value="F:iron ion binding"/>
    <property type="evidence" value="ECO:0007669"/>
    <property type="project" value="InterPro"/>
</dbReference>
<evidence type="ECO:0000256" key="8">
    <source>
        <dbReference type="ARBA" id="ARBA00023002"/>
    </source>
</evidence>
<dbReference type="Gene3D" id="1.10.630.10">
    <property type="entry name" value="Cytochrome P450"/>
    <property type="match status" value="1"/>
</dbReference>
<protein>
    <submittedName>
        <fullName evidence="14">Fatty acid synthase alpha subunit reductase</fullName>
    </submittedName>
</protein>
<dbReference type="STRING" id="1209926.A0A1G4B4W8"/>
<feature type="binding site" description="axial binding residue" evidence="12">
    <location>
        <position position="450"/>
    </location>
    <ligand>
        <name>heme</name>
        <dbReference type="ChEBI" id="CHEBI:30413"/>
    </ligand>
    <ligandPart>
        <name>Fe</name>
        <dbReference type="ChEBI" id="CHEBI:18248"/>
    </ligandPart>
</feature>
<dbReference type="Pfam" id="PF00067">
    <property type="entry name" value="p450"/>
    <property type="match status" value="1"/>
</dbReference>
<evidence type="ECO:0000256" key="4">
    <source>
        <dbReference type="ARBA" id="ARBA00022617"/>
    </source>
</evidence>
<evidence type="ECO:0000313" key="15">
    <source>
        <dbReference type="Proteomes" id="UP000176998"/>
    </source>
</evidence>
<evidence type="ECO:0000256" key="3">
    <source>
        <dbReference type="ARBA" id="ARBA00010617"/>
    </source>
</evidence>
<comment type="caution">
    <text evidence="14">The sequence shown here is derived from an EMBL/GenBank/DDBJ whole genome shotgun (WGS) entry which is preliminary data.</text>
</comment>
<dbReference type="CDD" id="cd11061">
    <property type="entry name" value="CYP67-like"/>
    <property type="match status" value="1"/>
</dbReference>
<keyword evidence="5" id="KW-0812">Transmembrane</keyword>
<dbReference type="GO" id="GO:1902181">
    <property type="term" value="P:verruculogen biosynthetic process"/>
    <property type="evidence" value="ECO:0007669"/>
    <property type="project" value="UniProtKB-ARBA"/>
</dbReference>
<comment type="subcellular location">
    <subcellularLocation>
        <location evidence="2">Membrane</location>
    </subcellularLocation>
</comment>
<reference evidence="14 15" key="1">
    <citation type="submission" date="2016-09" db="EMBL/GenBank/DDBJ databases">
        <authorList>
            <person name="Capua I."/>
            <person name="De Benedictis P."/>
            <person name="Joannis T."/>
            <person name="Lombin L.H."/>
            <person name="Cattoli G."/>
        </authorList>
    </citation>
    <scope>NUCLEOTIDE SEQUENCE [LARGE SCALE GENOMIC DNA]</scope>
    <source>
        <strain evidence="14 15">IMI 309357</strain>
    </source>
</reference>
<evidence type="ECO:0000256" key="11">
    <source>
        <dbReference type="ARBA" id="ARBA00023136"/>
    </source>
</evidence>
<accession>A0A1G4B4W8</accession>
<dbReference type="SUPFAM" id="SSF48264">
    <property type="entry name" value="Cytochrome P450"/>
    <property type="match status" value="1"/>
</dbReference>
<dbReference type="InterPro" id="IPR002401">
    <property type="entry name" value="Cyt_P450_E_grp-I"/>
</dbReference>